<evidence type="ECO:0000256" key="1">
    <source>
        <dbReference type="SAM" id="MobiDB-lite"/>
    </source>
</evidence>
<reference evidence="3" key="1">
    <citation type="journal article" date="2019" name="Int. J. Syst. Evol. Microbiol.">
        <title>The Global Catalogue of Microorganisms (GCM) 10K type strain sequencing project: providing services to taxonomists for standard genome sequencing and annotation.</title>
        <authorList>
            <consortium name="The Broad Institute Genomics Platform"/>
            <consortium name="The Broad Institute Genome Sequencing Center for Infectious Disease"/>
            <person name="Wu L."/>
            <person name="Ma J."/>
        </authorList>
    </citation>
    <scope>NUCLEOTIDE SEQUENCE [LARGE SCALE GENOMIC DNA]</scope>
    <source>
        <strain evidence="3">JCM 11650</strain>
    </source>
</reference>
<gene>
    <name evidence="2" type="ORF">ACFSDA_04695</name>
</gene>
<comment type="caution">
    <text evidence="2">The sequence shown here is derived from an EMBL/GenBank/DDBJ whole genome shotgun (WGS) entry which is preliminary data.</text>
</comment>
<keyword evidence="3" id="KW-1185">Reference proteome</keyword>
<proteinExistence type="predicted"/>
<dbReference type="EMBL" id="JBHUFL010000002">
    <property type="protein sequence ID" value="MFD1834371.1"/>
    <property type="molecule type" value="Genomic_DNA"/>
</dbReference>
<evidence type="ECO:0000313" key="2">
    <source>
        <dbReference type="EMBL" id="MFD1834371.1"/>
    </source>
</evidence>
<feature type="region of interest" description="Disordered" evidence="1">
    <location>
        <begin position="60"/>
        <end position="99"/>
    </location>
</feature>
<name>A0ABW4PUI0_9MICO</name>
<organism evidence="2 3">
    <name type="scientific">Brachybacterium rhamnosum</name>
    <dbReference type="NCBI Taxonomy" id="173361"/>
    <lineage>
        <taxon>Bacteria</taxon>
        <taxon>Bacillati</taxon>
        <taxon>Actinomycetota</taxon>
        <taxon>Actinomycetes</taxon>
        <taxon>Micrococcales</taxon>
        <taxon>Dermabacteraceae</taxon>
        <taxon>Brachybacterium</taxon>
    </lineage>
</organism>
<sequence>MRTARIATSRTPTRDQGALITYRPLPESYGDAALLRAVRRARRRAEAAGLDPSLVEVDVDALRPARRPRRDRSTSRGGEVRGGGAHPLGALLQPRHRHA</sequence>
<dbReference type="RefSeq" id="WP_137769240.1">
    <property type="nucleotide sequence ID" value="NZ_BAAAIS010000002.1"/>
</dbReference>
<dbReference type="Proteomes" id="UP001597280">
    <property type="component" value="Unassembled WGS sequence"/>
</dbReference>
<protein>
    <submittedName>
        <fullName evidence="2">Uncharacterized protein</fullName>
    </submittedName>
</protein>
<evidence type="ECO:0000313" key="3">
    <source>
        <dbReference type="Proteomes" id="UP001597280"/>
    </source>
</evidence>
<accession>A0ABW4PUI0</accession>